<dbReference type="EMBL" id="BPLR01002806">
    <property type="protein sequence ID" value="GIX77962.1"/>
    <property type="molecule type" value="Genomic_DNA"/>
</dbReference>
<dbReference type="Proteomes" id="UP001054945">
    <property type="component" value="Unassembled WGS sequence"/>
</dbReference>
<accession>A0AAV4MZJ6</accession>
<feature type="non-terminal residue" evidence="1">
    <location>
        <position position="1"/>
    </location>
</feature>
<proteinExistence type="predicted"/>
<protein>
    <submittedName>
        <fullName evidence="1">Uncharacterized protein</fullName>
    </submittedName>
</protein>
<evidence type="ECO:0000313" key="2">
    <source>
        <dbReference type="Proteomes" id="UP001054945"/>
    </source>
</evidence>
<organism evidence="1 2">
    <name type="scientific">Caerostris extrusa</name>
    <name type="common">Bark spider</name>
    <name type="synonym">Caerostris bankana</name>
    <dbReference type="NCBI Taxonomy" id="172846"/>
    <lineage>
        <taxon>Eukaryota</taxon>
        <taxon>Metazoa</taxon>
        <taxon>Ecdysozoa</taxon>
        <taxon>Arthropoda</taxon>
        <taxon>Chelicerata</taxon>
        <taxon>Arachnida</taxon>
        <taxon>Araneae</taxon>
        <taxon>Araneomorphae</taxon>
        <taxon>Entelegynae</taxon>
        <taxon>Araneoidea</taxon>
        <taxon>Araneidae</taxon>
        <taxon>Caerostris</taxon>
    </lineage>
</organism>
<keyword evidence="2" id="KW-1185">Reference proteome</keyword>
<evidence type="ECO:0000313" key="1">
    <source>
        <dbReference type="EMBL" id="GIX77962.1"/>
    </source>
</evidence>
<reference evidence="1 2" key="1">
    <citation type="submission" date="2021-06" db="EMBL/GenBank/DDBJ databases">
        <title>Caerostris extrusa draft genome.</title>
        <authorList>
            <person name="Kono N."/>
            <person name="Arakawa K."/>
        </authorList>
    </citation>
    <scope>NUCLEOTIDE SEQUENCE [LARGE SCALE GENOMIC DNA]</scope>
</reference>
<sequence>ESDWRGNLGFPITNVWAIQCVWVEVLISIWHGGKRFGSSKPYEFGESRTGCNFVCIWDPDG</sequence>
<name>A0AAV4MZJ6_CAEEX</name>
<comment type="caution">
    <text evidence="1">The sequence shown here is derived from an EMBL/GenBank/DDBJ whole genome shotgun (WGS) entry which is preliminary data.</text>
</comment>
<dbReference type="AlphaFoldDB" id="A0AAV4MZJ6"/>
<gene>
    <name evidence="1" type="ORF">CEXT_148961</name>
</gene>